<dbReference type="STRING" id="4155.A0A022RZQ8"/>
<feature type="non-terminal residue" evidence="2">
    <location>
        <position position="346"/>
    </location>
</feature>
<dbReference type="EMBL" id="KI630180">
    <property type="protein sequence ID" value="EYU45554.1"/>
    <property type="molecule type" value="Genomic_DNA"/>
</dbReference>
<dbReference type="AlphaFoldDB" id="A0A022RZQ8"/>
<gene>
    <name evidence="2" type="ORF">MIMGU_mgv1a022804mg</name>
</gene>
<organism evidence="2 3">
    <name type="scientific">Erythranthe guttata</name>
    <name type="common">Yellow monkey flower</name>
    <name type="synonym">Mimulus guttatus</name>
    <dbReference type="NCBI Taxonomy" id="4155"/>
    <lineage>
        <taxon>Eukaryota</taxon>
        <taxon>Viridiplantae</taxon>
        <taxon>Streptophyta</taxon>
        <taxon>Embryophyta</taxon>
        <taxon>Tracheophyta</taxon>
        <taxon>Spermatophyta</taxon>
        <taxon>Magnoliopsida</taxon>
        <taxon>eudicotyledons</taxon>
        <taxon>Gunneridae</taxon>
        <taxon>Pentapetalae</taxon>
        <taxon>asterids</taxon>
        <taxon>lamiids</taxon>
        <taxon>Lamiales</taxon>
        <taxon>Phrymaceae</taxon>
        <taxon>Erythranthe</taxon>
    </lineage>
</organism>
<dbReference type="PROSITE" id="PS50181">
    <property type="entry name" value="FBOX"/>
    <property type="match status" value="1"/>
</dbReference>
<dbReference type="PANTHER" id="PTHR31672:SF13">
    <property type="entry name" value="F-BOX PROTEIN CPR30-LIKE"/>
    <property type="match status" value="1"/>
</dbReference>
<dbReference type="Gene3D" id="1.20.1280.50">
    <property type="match status" value="1"/>
</dbReference>
<keyword evidence="3" id="KW-1185">Reference proteome</keyword>
<name>A0A022RZQ8_ERYGU</name>
<dbReference type="SMART" id="SM00256">
    <property type="entry name" value="FBOX"/>
    <property type="match status" value="1"/>
</dbReference>
<proteinExistence type="predicted"/>
<dbReference type="Proteomes" id="UP000030748">
    <property type="component" value="Unassembled WGS sequence"/>
</dbReference>
<sequence length="346" mass="39888">MSGKRRIISRNLPEEIMEEILHNLPIKSLLRFKCVSKSWLFTISSKAFIKEHLKRSIAEDEEKRGLTDLTNHKLIFKYESSDRRTNAPLSYNLGSCCLVNKPEITPTLNIDIPMPTPNACLVNIMGSCNGLILIKFRKLILWNPSTRKHMVIPSPSFDPIPQQDLFHVRLYRIRYGLGYDEANDDYKVVSIRQSDYQQPHLQTKVYSSKTDSWKEIECSNFKHCFQSTHYGEYVNGRLHWLAECNKNRGNPDIISFDFKEENINEYSSGPVSLVELGGYLGLMNITSDADVNVWVMKEYGARESWTRVWTSSDFGVDQLGDRSLCRGRCARPLCWRKNGDMLVAFG</sequence>
<protein>
    <recommendedName>
        <fullName evidence="1">F-box domain-containing protein</fullName>
    </recommendedName>
</protein>
<dbReference type="PANTHER" id="PTHR31672">
    <property type="entry name" value="BNACNNG10540D PROTEIN"/>
    <property type="match status" value="1"/>
</dbReference>
<dbReference type="Pfam" id="PF00646">
    <property type="entry name" value="F-box"/>
    <property type="match status" value="1"/>
</dbReference>
<dbReference type="NCBIfam" id="TIGR01640">
    <property type="entry name" value="F_box_assoc_1"/>
    <property type="match status" value="1"/>
</dbReference>
<evidence type="ECO:0000313" key="3">
    <source>
        <dbReference type="Proteomes" id="UP000030748"/>
    </source>
</evidence>
<dbReference type="InterPro" id="IPR001810">
    <property type="entry name" value="F-box_dom"/>
</dbReference>
<dbReference type="InterPro" id="IPR050796">
    <property type="entry name" value="SCF_F-box_component"/>
</dbReference>
<evidence type="ECO:0000313" key="2">
    <source>
        <dbReference type="EMBL" id="EYU45554.1"/>
    </source>
</evidence>
<dbReference type="InterPro" id="IPR036047">
    <property type="entry name" value="F-box-like_dom_sf"/>
</dbReference>
<accession>A0A022RZQ8</accession>
<dbReference type="InterPro" id="IPR017451">
    <property type="entry name" value="F-box-assoc_interact_dom"/>
</dbReference>
<feature type="domain" description="F-box" evidence="1">
    <location>
        <begin position="6"/>
        <end position="52"/>
    </location>
</feature>
<reference evidence="2 3" key="1">
    <citation type="journal article" date="2013" name="Proc. Natl. Acad. Sci. U.S.A.">
        <title>Fine-scale variation in meiotic recombination in Mimulus inferred from population shotgun sequencing.</title>
        <authorList>
            <person name="Hellsten U."/>
            <person name="Wright K.M."/>
            <person name="Jenkins J."/>
            <person name="Shu S."/>
            <person name="Yuan Y."/>
            <person name="Wessler S.R."/>
            <person name="Schmutz J."/>
            <person name="Willis J.H."/>
            <person name="Rokhsar D.S."/>
        </authorList>
    </citation>
    <scope>NUCLEOTIDE SEQUENCE [LARGE SCALE GENOMIC DNA]</scope>
    <source>
        <strain evidence="3">cv. DUN x IM62</strain>
    </source>
</reference>
<evidence type="ECO:0000259" key="1">
    <source>
        <dbReference type="PROSITE" id="PS50181"/>
    </source>
</evidence>
<dbReference type="InterPro" id="IPR013187">
    <property type="entry name" value="F-box-assoc_dom_typ3"/>
</dbReference>
<dbReference type="CDD" id="cd22157">
    <property type="entry name" value="F-box_AtFBW1-like"/>
    <property type="match status" value="1"/>
</dbReference>
<dbReference type="eggNOG" id="ENOG502QUVH">
    <property type="taxonomic scope" value="Eukaryota"/>
</dbReference>
<dbReference type="SUPFAM" id="SSF81383">
    <property type="entry name" value="F-box domain"/>
    <property type="match status" value="1"/>
</dbReference>
<dbReference type="Pfam" id="PF08268">
    <property type="entry name" value="FBA_3"/>
    <property type="match status" value="1"/>
</dbReference>